<gene>
    <name evidence="1" type="ORF">AVEN_150769_1</name>
    <name evidence="2" type="ORF">AVEN_201350_1</name>
</gene>
<sequence>MGQDRGCWPGDPISPISGDECVLLCPLQCEVSHYRLRTKPLEGYCHSCSLVISVRSFGAHLHLFPALKSSLLGRHFRSNEKVQLAMKNSLRSVGTVFYQDGFLKSIC</sequence>
<dbReference type="AlphaFoldDB" id="A0A4Y2IR45"/>
<proteinExistence type="predicted"/>
<evidence type="ECO:0000313" key="3">
    <source>
        <dbReference type="Proteomes" id="UP000499080"/>
    </source>
</evidence>
<dbReference type="EMBL" id="BGPR01187039">
    <property type="protein sequence ID" value="GBM80178.1"/>
    <property type="molecule type" value="Genomic_DNA"/>
</dbReference>
<comment type="caution">
    <text evidence="2">The sequence shown here is derived from an EMBL/GenBank/DDBJ whole genome shotgun (WGS) entry which is preliminary data.</text>
</comment>
<dbReference type="EMBL" id="BGPR01187053">
    <property type="protein sequence ID" value="GBM80227.1"/>
    <property type="molecule type" value="Genomic_DNA"/>
</dbReference>
<protein>
    <submittedName>
        <fullName evidence="2">Uncharacterized protein</fullName>
    </submittedName>
</protein>
<keyword evidence="3" id="KW-1185">Reference proteome</keyword>
<organism evidence="2 3">
    <name type="scientific">Araneus ventricosus</name>
    <name type="common">Orbweaver spider</name>
    <name type="synonym">Epeira ventricosa</name>
    <dbReference type="NCBI Taxonomy" id="182803"/>
    <lineage>
        <taxon>Eukaryota</taxon>
        <taxon>Metazoa</taxon>
        <taxon>Ecdysozoa</taxon>
        <taxon>Arthropoda</taxon>
        <taxon>Chelicerata</taxon>
        <taxon>Arachnida</taxon>
        <taxon>Araneae</taxon>
        <taxon>Araneomorphae</taxon>
        <taxon>Entelegynae</taxon>
        <taxon>Araneoidea</taxon>
        <taxon>Araneidae</taxon>
        <taxon>Araneus</taxon>
    </lineage>
</organism>
<evidence type="ECO:0000313" key="1">
    <source>
        <dbReference type="EMBL" id="GBM80178.1"/>
    </source>
</evidence>
<evidence type="ECO:0000313" key="2">
    <source>
        <dbReference type="EMBL" id="GBM80227.1"/>
    </source>
</evidence>
<accession>A0A4Y2IR45</accession>
<name>A0A4Y2IR45_ARAVE</name>
<dbReference type="Proteomes" id="UP000499080">
    <property type="component" value="Unassembled WGS sequence"/>
</dbReference>
<reference evidence="2 3" key="1">
    <citation type="journal article" date="2019" name="Sci. Rep.">
        <title>Orb-weaving spider Araneus ventricosus genome elucidates the spidroin gene catalogue.</title>
        <authorList>
            <person name="Kono N."/>
            <person name="Nakamura H."/>
            <person name="Ohtoshi R."/>
            <person name="Moran D.A.P."/>
            <person name="Shinohara A."/>
            <person name="Yoshida Y."/>
            <person name="Fujiwara M."/>
            <person name="Mori M."/>
            <person name="Tomita M."/>
            <person name="Arakawa K."/>
        </authorList>
    </citation>
    <scope>NUCLEOTIDE SEQUENCE [LARGE SCALE GENOMIC DNA]</scope>
</reference>